<evidence type="ECO:0000256" key="2">
    <source>
        <dbReference type="ARBA" id="ARBA00022737"/>
    </source>
</evidence>
<gene>
    <name evidence="12" type="ORF">K8U80_07990</name>
</gene>
<dbReference type="GO" id="GO:0051082">
    <property type="term" value="F:unfolded protein binding"/>
    <property type="evidence" value="ECO:0007669"/>
    <property type="project" value="InterPro"/>
</dbReference>
<evidence type="ECO:0000256" key="9">
    <source>
        <dbReference type="SAM" id="Phobius"/>
    </source>
</evidence>
<reference evidence="12" key="1">
    <citation type="journal article" date="2021" name="PeerJ">
        <title>Extensive microbial diversity within the chicken gut microbiome revealed by metagenomics and culture.</title>
        <authorList>
            <person name="Gilroy R."/>
            <person name="Ravi A."/>
            <person name="Getino M."/>
            <person name="Pursley I."/>
            <person name="Horton D.L."/>
            <person name="Alikhan N.F."/>
            <person name="Baker D."/>
            <person name="Gharbi K."/>
            <person name="Hall N."/>
            <person name="Watson M."/>
            <person name="Adriaenssens E.M."/>
            <person name="Foster-Nyarko E."/>
            <person name="Jarju S."/>
            <person name="Secka A."/>
            <person name="Antonio M."/>
            <person name="Oren A."/>
            <person name="Chaudhuri R.R."/>
            <person name="La Ragione R."/>
            <person name="Hildebrand F."/>
            <person name="Pallen M.J."/>
        </authorList>
    </citation>
    <scope>NUCLEOTIDE SEQUENCE</scope>
    <source>
        <strain evidence="12">ChiGjej2B2-7701</strain>
    </source>
</reference>
<feature type="zinc finger region" description="CR-type" evidence="8">
    <location>
        <begin position="145"/>
        <end position="227"/>
    </location>
</feature>
<feature type="transmembrane region" description="Helical" evidence="9">
    <location>
        <begin position="302"/>
        <end position="320"/>
    </location>
</feature>
<keyword evidence="3 8" id="KW-0863">Zinc-finger</keyword>
<evidence type="ECO:0000256" key="7">
    <source>
        <dbReference type="ARBA" id="ARBA00067609"/>
    </source>
</evidence>
<keyword evidence="9" id="KW-1133">Transmembrane helix</keyword>
<evidence type="ECO:0000256" key="8">
    <source>
        <dbReference type="PROSITE-ProRule" id="PRU00546"/>
    </source>
</evidence>
<evidence type="ECO:0000313" key="13">
    <source>
        <dbReference type="Proteomes" id="UP000746751"/>
    </source>
</evidence>
<dbReference type="InterPro" id="IPR002939">
    <property type="entry name" value="DnaJ_C"/>
</dbReference>
<dbReference type="InterPro" id="IPR001305">
    <property type="entry name" value="HSP_DnaJ_Cys-rich_dom"/>
</dbReference>
<evidence type="ECO:0000259" key="10">
    <source>
        <dbReference type="PROSITE" id="PS50076"/>
    </source>
</evidence>
<dbReference type="Gene3D" id="2.10.230.10">
    <property type="entry name" value="Heat shock protein DnaJ, cysteine-rich domain"/>
    <property type="match status" value="1"/>
</dbReference>
<name>A0A921IQF8_9ACTN</name>
<dbReference type="PROSITE" id="PS51188">
    <property type="entry name" value="ZF_CR"/>
    <property type="match status" value="1"/>
</dbReference>
<organism evidence="12 13">
    <name type="scientific">Collinsella ihumii</name>
    <dbReference type="NCBI Taxonomy" id="1720204"/>
    <lineage>
        <taxon>Bacteria</taxon>
        <taxon>Bacillati</taxon>
        <taxon>Actinomycetota</taxon>
        <taxon>Coriobacteriia</taxon>
        <taxon>Coriobacteriales</taxon>
        <taxon>Coriobacteriaceae</taxon>
        <taxon>Collinsella</taxon>
    </lineage>
</organism>
<dbReference type="InterPro" id="IPR036869">
    <property type="entry name" value="J_dom_sf"/>
</dbReference>
<evidence type="ECO:0000256" key="6">
    <source>
        <dbReference type="ARBA" id="ARBA00061004"/>
    </source>
</evidence>
<evidence type="ECO:0000256" key="1">
    <source>
        <dbReference type="ARBA" id="ARBA00022723"/>
    </source>
</evidence>
<evidence type="ECO:0000256" key="3">
    <source>
        <dbReference type="ARBA" id="ARBA00022771"/>
    </source>
</evidence>
<dbReference type="GO" id="GO:0031072">
    <property type="term" value="F:heat shock protein binding"/>
    <property type="evidence" value="ECO:0007669"/>
    <property type="project" value="InterPro"/>
</dbReference>
<dbReference type="PROSITE" id="PS50076">
    <property type="entry name" value="DNAJ_2"/>
    <property type="match status" value="1"/>
</dbReference>
<dbReference type="SUPFAM" id="SSF46565">
    <property type="entry name" value="Chaperone J-domain"/>
    <property type="match status" value="1"/>
</dbReference>
<dbReference type="EMBL" id="DYVF01000047">
    <property type="protein sequence ID" value="HJG31321.1"/>
    <property type="molecule type" value="Genomic_DNA"/>
</dbReference>
<feature type="transmembrane region" description="Helical" evidence="9">
    <location>
        <begin position="341"/>
        <end position="364"/>
    </location>
</feature>
<reference evidence="12" key="2">
    <citation type="submission" date="2021-09" db="EMBL/GenBank/DDBJ databases">
        <authorList>
            <person name="Gilroy R."/>
        </authorList>
    </citation>
    <scope>NUCLEOTIDE SEQUENCE</scope>
    <source>
        <strain evidence="12">ChiGjej2B2-7701</strain>
    </source>
</reference>
<dbReference type="GO" id="GO:0008270">
    <property type="term" value="F:zinc ion binding"/>
    <property type="evidence" value="ECO:0007669"/>
    <property type="project" value="UniProtKB-KW"/>
</dbReference>
<dbReference type="Pfam" id="PF01556">
    <property type="entry name" value="DnaJ_C"/>
    <property type="match status" value="1"/>
</dbReference>
<dbReference type="Gene3D" id="2.60.260.20">
    <property type="entry name" value="Urease metallochaperone UreE, N-terminal domain"/>
    <property type="match status" value="1"/>
</dbReference>
<dbReference type="PANTHER" id="PTHR43096">
    <property type="entry name" value="DNAJ HOMOLOG 1, MITOCHONDRIAL-RELATED"/>
    <property type="match status" value="1"/>
</dbReference>
<comment type="caution">
    <text evidence="12">The sequence shown here is derived from an EMBL/GenBank/DDBJ whole genome shotgun (WGS) entry which is preliminary data.</text>
</comment>
<evidence type="ECO:0000256" key="4">
    <source>
        <dbReference type="ARBA" id="ARBA00022833"/>
    </source>
</evidence>
<dbReference type="PROSITE" id="PS00636">
    <property type="entry name" value="DNAJ_1"/>
    <property type="match status" value="1"/>
</dbReference>
<dbReference type="InterPro" id="IPR001623">
    <property type="entry name" value="DnaJ_domain"/>
</dbReference>
<comment type="similarity">
    <text evidence="6">Belongs to the DnaJ family.</text>
</comment>
<keyword evidence="5" id="KW-0143">Chaperone</keyword>
<protein>
    <recommendedName>
        <fullName evidence="7">Chaperone protein DnaJ</fullName>
    </recommendedName>
</protein>
<dbReference type="InterPro" id="IPR018253">
    <property type="entry name" value="DnaJ_domain_CS"/>
</dbReference>
<dbReference type="FunFam" id="2.10.230.10:FF:000002">
    <property type="entry name" value="Molecular chaperone DnaJ"/>
    <property type="match status" value="1"/>
</dbReference>
<dbReference type="InterPro" id="IPR008971">
    <property type="entry name" value="HSP40/DnaJ_pept-bd"/>
</dbReference>
<dbReference type="Pfam" id="PF00684">
    <property type="entry name" value="DnaJ_CXXCXGXG"/>
    <property type="match status" value="1"/>
</dbReference>
<dbReference type="CDD" id="cd06257">
    <property type="entry name" value="DnaJ"/>
    <property type="match status" value="1"/>
</dbReference>
<dbReference type="PANTHER" id="PTHR43096:SF52">
    <property type="entry name" value="DNAJ HOMOLOG 1, MITOCHONDRIAL-RELATED"/>
    <property type="match status" value="1"/>
</dbReference>
<dbReference type="SMART" id="SM00271">
    <property type="entry name" value="DnaJ"/>
    <property type="match status" value="1"/>
</dbReference>
<keyword evidence="9" id="KW-0472">Membrane</keyword>
<dbReference type="AlphaFoldDB" id="A0A921IQF8"/>
<evidence type="ECO:0000256" key="5">
    <source>
        <dbReference type="ARBA" id="ARBA00023186"/>
    </source>
</evidence>
<keyword evidence="9" id="KW-0812">Transmembrane</keyword>
<feature type="domain" description="J" evidence="10">
    <location>
        <begin position="8"/>
        <end position="72"/>
    </location>
</feature>
<dbReference type="InterPro" id="IPR036410">
    <property type="entry name" value="HSP_DnaJ_Cys-rich_dom_sf"/>
</dbReference>
<dbReference type="SUPFAM" id="SSF49493">
    <property type="entry name" value="HSP40/DnaJ peptide-binding domain"/>
    <property type="match status" value="1"/>
</dbReference>
<accession>A0A921IQF8</accession>
<dbReference type="PRINTS" id="PR00625">
    <property type="entry name" value="JDOMAIN"/>
</dbReference>
<proteinExistence type="inferred from homology"/>
<dbReference type="Proteomes" id="UP000746751">
    <property type="component" value="Unassembled WGS sequence"/>
</dbReference>
<dbReference type="Pfam" id="PF00226">
    <property type="entry name" value="DnaJ"/>
    <property type="match status" value="1"/>
</dbReference>
<dbReference type="CDD" id="cd10719">
    <property type="entry name" value="DnaJ_zf"/>
    <property type="match status" value="1"/>
</dbReference>
<keyword evidence="1 8" id="KW-0479">Metal-binding</keyword>
<feature type="domain" description="CR-type" evidence="11">
    <location>
        <begin position="145"/>
        <end position="227"/>
    </location>
</feature>
<keyword evidence="2" id="KW-0677">Repeat</keyword>
<dbReference type="Gene3D" id="1.10.287.110">
    <property type="entry name" value="DnaJ domain"/>
    <property type="match status" value="1"/>
</dbReference>
<dbReference type="SUPFAM" id="SSF57938">
    <property type="entry name" value="DnaJ/Hsp40 cysteine-rich domain"/>
    <property type="match status" value="1"/>
</dbReference>
<evidence type="ECO:0000313" key="12">
    <source>
        <dbReference type="EMBL" id="HJG31321.1"/>
    </source>
</evidence>
<sequence>MATMNEKDYYAILGVSKDASAREIQKAFQQKARKLHPDVNKAPDAEEKFKEVSEAYAVLSDEQKRARYDAMRSGNPFVGAPTSQPYGGGYSGSYTGGGYGGFPFGGFPFDNAYGQRRRSGSAYNPETGADVVVDVDLTAEQAKQGARRAVKYRRYEPCDRCHGSGSVSSGEAHACPSCHGTGTIDVDLSFMFGAGTFQTVCPECGGSGRVIADPCPDCGGSGRTPVVTEAVVEFPAGTHDGDTVRVSSMGHAGTNGAAGGDLVGRAHVAAERLEGTPRTGFYLVGFVLPFLILSAVQGVFGVFAILCLVPFFMGLSMIIRSDLKSRSKIWWKRGLSQVVNGMANGLLLALISVSFSSCMMRPYYYLF</sequence>
<dbReference type="GO" id="GO:0042026">
    <property type="term" value="P:protein refolding"/>
    <property type="evidence" value="ECO:0007669"/>
    <property type="project" value="TreeGrafter"/>
</dbReference>
<evidence type="ECO:0000259" key="11">
    <source>
        <dbReference type="PROSITE" id="PS51188"/>
    </source>
</evidence>
<keyword evidence="4 8" id="KW-0862">Zinc</keyword>
<dbReference type="GO" id="GO:0005737">
    <property type="term" value="C:cytoplasm"/>
    <property type="evidence" value="ECO:0007669"/>
    <property type="project" value="TreeGrafter"/>
</dbReference>